<sequence length="120" mass="12758">MPRARREEGPDMAEPDPQVSTDSWRDPFTRFSGESEDLGAQLRDAGLAFALQEQLRTALTELADHPLSPEAGARVRYLLGEPAAGARAALGRMNTSRKAATQAPTLSIVAPLIDSEGGAS</sequence>
<dbReference type="AlphaFoldDB" id="Q6XN95"/>
<keyword evidence="2" id="KW-0614">Plasmid</keyword>
<geneLocation type="plasmid" evidence="2">
    <name>pBD2</name>
</geneLocation>
<feature type="region of interest" description="Disordered" evidence="1">
    <location>
        <begin position="1"/>
        <end position="36"/>
    </location>
</feature>
<protein>
    <submittedName>
        <fullName evidence="2">Uncharacterized protein</fullName>
    </submittedName>
</protein>
<name>Q6XN95_RHOER</name>
<dbReference type="EMBL" id="AY223810">
    <property type="protein sequence ID" value="AAP73936.1"/>
    <property type="molecule type" value="Genomic_DNA"/>
</dbReference>
<evidence type="ECO:0000256" key="1">
    <source>
        <dbReference type="SAM" id="MobiDB-lite"/>
    </source>
</evidence>
<organism evidence="2">
    <name type="scientific">Rhodococcus erythropolis</name>
    <name type="common">Arthrobacter picolinophilus</name>
    <dbReference type="NCBI Taxonomy" id="1833"/>
    <lineage>
        <taxon>Bacteria</taxon>
        <taxon>Bacillati</taxon>
        <taxon>Actinomycetota</taxon>
        <taxon>Actinomycetes</taxon>
        <taxon>Mycobacteriales</taxon>
        <taxon>Nocardiaceae</taxon>
        <taxon>Rhodococcus</taxon>
        <taxon>Rhodococcus erythropolis group</taxon>
    </lineage>
</organism>
<evidence type="ECO:0000313" key="2">
    <source>
        <dbReference type="EMBL" id="AAP73936.1"/>
    </source>
</evidence>
<gene>
    <name evidence="2" type="ORF">PBD2.051</name>
</gene>
<accession>Q6XN95</accession>
<proteinExistence type="predicted"/>
<reference evidence="2" key="1">
    <citation type="journal article" date="2003" name="J. Bacteriol.">
        <title>Complete nucleotide sequence and genetic organization of the 210-kilobase linear plasmid of Rhodococcus erythropolis BD2.</title>
        <authorList>
            <person name="Stecker C."/>
            <person name="Johann A."/>
            <person name="Herzberg C."/>
            <person name="Averhoff B."/>
            <person name="Gottschalk G."/>
        </authorList>
    </citation>
    <scope>NUCLEOTIDE SEQUENCE</scope>
    <source>
        <strain evidence="2">BD2</strain>
        <plasmid evidence="2">pBD2</plasmid>
    </source>
</reference>